<proteinExistence type="predicted"/>
<evidence type="ECO:0000313" key="3">
    <source>
        <dbReference type="Proteomes" id="UP000588112"/>
    </source>
</evidence>
<dbReference type="Proteomes" id="UP000588112">
    <property type="component" value="Unassembled WGS sequence"/>
</dbReference>
<feature type="domain" description="Helix-turn-helix" evidence="1">
    <location>
        <begin position="19"/>
        <end position="73"/>
    </location>
</feature>
<organism evidence="2 3">
    <name type="scientific">Sphaerisporangium krabiense</name>
    <dbReference type="NCBI Taxonomy" id="763782"/>
    <lineage>
        <taxon>Bacteria</taxon>
        <taxon>Bacillati</taxon>
        <taxon>Actinomycetota</taxon>
        <taxon>Actinomycetes</taxon>
        <taxon>Streptosporangiales</taxon>
        <taxon>Streptosporangiaceae</taxon>
        <taxon>Sphaerisporangium</taxon>
    </lineage>
</organism>
<gene>
    <name evidence="2" type="ORF">BJ981_005199</name>
</gene>
<dbReference type="Gene3D" id="1.10.10.10">
    <property type="entry name" value="Winged helix-like DNA-binding domain superfamily/Winged helix DNA-binding domain"/>
    <property type="match status" value="1"/>
</dbReference>
<dbReference type="Pfam" id="PF12728">
    <property type="entry name" value="HTH_17"/>
    <property type="match status" value="1"/>
</dbReference>
<comment type="caution">
    <text evidence="2">The sequence shown here is derived from an EMBL/GenBank/DDBJ whole genome shotgun (WGS) entry which is preliminary data.</text>
</comment>
<accession>A0A7W9DTK3</accession>
<dbReference type="EMBL" id="JACHBR010000001">
    <property type="protein sequence ID" value="MBB5629500.1"/>
    <property type="molecule type" value="Genomic_DNA"/>
</dbReference>
<dbReference type="AlphaFoldDB" id="A0A7W9DTK3"/>
<evidence type="ECO:0000313" key="2">
    <source>
        <dbReference type="EMBL" id="MBB5629500.1"/>
    </source>
</evidence>
<dbReference type="InterPro" id="IPR041657">
    <property type="entry name" value="HTH_17"/>
</dbReference>
<dbReference type="InterPro" id="IPR009061">
    <property type="entry name" value="DNA-bd_dom_put_sf"/>
</dbReference>
<sequence length="80" mass="9228">MSTPVTISNEAVILFEEGWYTTEELARVLKVDPSTLRRWRTARPLQGPPFVQVSSRLTLYDVRDVRQWLASRRIDPGKVA</sequence>
<dbReference type="InterPro" id="IPR036388">
    <property type="entry name" value="WH-like_DNA-bd_sf"/>
</dbReference>
<keyword evidence="3" id="KW-1185">Reference proteome</keyword>
<evidence type="ECO:0000259" key="1">
    <source>
        <dbReference type="Pfam" id="PF12728"/>
    </source>
</evidence>
<name>A0A7W9DTK3_9ACTN</name>
<protein>
    <submittedName>
        <fullName evidence="2">Transposase-like protein</fullName>
    </submittedName>
</protein>
<dbReference type="SUPFAM" id="SSF46955">
    <property type="entry name" value="Putative DNA-binding domain"/>
    <property type="match status" value="1"/>
</dbReference>
<dbReference type="RefSeq" id="WP_184614624.1">
    <property type="nucleotide sequence ID" value="NZ_BOOS01000055.1"/>
</dbReference>
<reference evidence="2 3" key="1">
    <citation type="submission" date="2020-08" db="EMBL/GenBank/DDBJ databases">
        <title>Sequencing the genomes of 1000 actinobacteria strains.</title>
        <authorList>
            <person name="Klenk H.-P."/>
        </authorList>
    </citation>
    <scope>NUCLEOTIDE SEQUENCE [LARGE SCALE GENOMIC DNA]</scope>
    <source>
        <strain evidence="2 3">DSM 45790</strain>
    </source>
</reference>